<dbReference type="PROSITE" id="PS50004">
    <property type="entry name" value="C2"/>
    <property type="match status" value="1"/>
</dbReference>
<dbReference type="Pfam" id="PF00168">
    <property type="entry name" value="C2"/>
    <property type="match status" value="1"/>
</dbReference>
<feature type="non-terminal residue" evidence="1">
    <location>
        <position position="1"/>
    </location>
</feature>
<reference evidence="1" key="1">
    <citation type="submission" date="2020-04" db="EMBL/GenBank/DDBJ databases">
        <authorList>
            <person name="Alioto T."/>
            <person name="Alioto T."/>
            <person name="Gomez Garrido J."/>
        </authorList>
    </citation>
    <scope>NUCLEOTIDE SEQUENCE</scope>
    <source>
        <strain evidence="1">A484AB</strain>
    </source>
</reference>
<dbReference type="Gene3D" id="2.60.40.150">
    <property type="entry name" value="C2 domain"/>
    <property type="match status" value="1"/>
</dbReference>
<dbReference type="InterPro" id="IPR000008">
    <property type="entry name" value="C2_dom"/>
</dbReference>
<accession>A0A7D9JSA2</accession>
<organism evidence="1 2">
    <name type="scientific">Paramuricea clavata</name>
    <name type="common">Red gorgonian</name>
    <name type="synonym">Violescent sea-whip</name>
    <dbReference type="NCBI Taxonomy" id="317549"/>
    <lineage>
        <taxon>Eukaryota</taxon>
        <taxon>Metazoa</taxon>
        <taxon>Cnidaria</taxon>
        <taxon>Anthozoa</taxon>
        <taxon>Octocorallia</taxon>
        <taxon>Malacalcyonacea</taxon>
        <taxon>Plexauridae</taxon>
        <taxon>Paramuricea</taxon>
    </lineage>
</organism>
<dbReference type="AlphaFoldDB" id="A0A7D9JSA2"/>
<dbReference type="InterPro" id="IPR035892">
    <property type="entry name" value="C2_domain_sf"/>
</dbReference>
<evidence type="ECO:0000313" key="1">
    <source>
        <dbReference type="EMBL" id="CAB4034976.1"/>
    </source>
</evidence>
<dbReference type="Proteomes" id="UP001152795">
    <property type="component" value="Unassembled WGS sequence"/>
</dbReference>
<name>A0A7D9JSA2_PARCT</name>
<gene>
    <name evidence="1" type="ORF">PACLA_8A088912</name>
</gene>
<dbReference type="SUPFAM" id="SSF49562">
    <property type="entry name" value="C2 domain (Calcium/lipid-binding domain, CaLB)"/>
    <property type="match status" value="1"/>
</dbReference>
<evidence type="ECO:0000313" key="2">
    <source>
        <dbReference type="Proteomes" id="UP001152795"/>
    </source>
</evidence>
<proteinExistence type="predicted"/>
<protein>
    <submittedName>
        <fullName evidence="1">Calpain-5-like</fullName>
    </submittedName>
</protein>
<keyword evidence="2" id="KW-1185">Reference proteome</keyword>
<comment type="caution">
    <text evidence="1">The sequence shown here is derived from an EMBL/GenBank/DDBJ whole genome shotgun (WGS) entry which is preliminary data.</text>
</comment>
<dbReference type="EMBL" id="CACRXK020020585">
    <property type="protein sequence ID" value="CAB4034976.1"/>
    <property type="molecule type" value="Genomic_DNA"/>
</dbReference>
<sequence length="105" mass="11487">ADPYCIIKCAGRKVTTPVQNDTLNPKFNAGGLFYVRNINGEVVIDVYDSNVFWDSFMGRAVIPIEVNNSTVQQSLKLKGKGRNSGEEISGTLTVKISCFAELKSV</sequence>
<dbReference type="OrthoDB" id="424753at2759"/>